<dbReference type="AlphaFoldDB" id="A0A7T4U091"/>
<gene>
    <name evidence="1" type="ORF">I8755_29575</name>
</gene>
<protein>
    <submittedName>
        <fullName evidence="1">Uncharacterized protein</fullName>
    </submittedName>
</protein>
<evidence type="ECO:0000313" key="2">
    <source>
        <dbReference type="Proteomes" id="UP000596130"/>
    </source>
</evidence>
<reference evidence="1 2" key="1">
    <citation type="submission" date="2020-12" db="EMBL/GenBank/DDBJ databases">
        <title>Identification and biosynthesis of polyene macrolides produced by Streptomyces alfalfae Men-myco-93-63.</title>
        <authorList>
            <person name="Liu D."/>
            <person name="Li Y."/>
            <person name="Liu L."/>
            <person name="Han X."/>
            <person name="Shen F."/>
        </authorList>
    </citation>
    <scope>NUCLEOTIDE SEQUENCE [LARGE SCALE GENOMIC DNA]</scope>
    <source>
        <strain evidence="1 2">Men-myco-93-63</strain>
    </source>
</reference>
<name>A0A7T4U091_9ACTN</name>
<dbReference type="Proteomes" id="UP000596130">
    <property type="component" value="Chromosome"/>
</dbReference>
<evidence type="ECO:0000313" key="1">
    <source>
        <dbReference type="EMBL" id="QQC92085.1"/>
    </source>
</evidence>
<dbReference type="RefSeq" id="WP_159043817.1">
    <property type="nucleotide sequence ID" value="NZ_CP015588.1"/>
</dbReference>
<proteinExistence type="predicted"/>
<dbReference type="EMBL" id="CP065959">
    <property type="protein sequence ID" value="QQC92085.1"/>
    <property type="molecule type" value="Genomic_DNA"/>
</dbReference>
<sequence length="49" mass="5241">MSATEIVVEDVLAELLDGDDVAALTELETDPSLMPTAVGSIIYTFMIHC</sequence>
<organism evidence="1 2">
    <name type="scientific">Streptomyces alfalfae</name>
    <dbReference type="NCBI Taxonomy" id="1642299"/>
    <lineage>
        <taxon>Bacteria</taxon>
        <taxon>Bacillati</taxon>
        <taxon>Actinomycetota</taxon>
        <taxon>Actinomycetes</taxon>
        <taxon>Kitasatosporales</taxon>
        <taxon>Streptomycetaceae</taxon>
        <taxon>Streptomyces</taxon>
    </lineage>
</organism>
<accession>A0A7T4U091</accession>